<feature type="transmembrane region" description="Helical" evidence="4">
    <location>
        <begin position="89"/>
        <end position="109"/>
    </location>
</feature>
<feature type="transmembrane region" description="Helical" evidence="4">
    <location>
        <begin position="149"/>
        <end position="171"/>
    </location>
</feature>
<proteinExistence type="predicted"/>
<feature type="transmembrane region" description="Helical" evidence="4">
    <location>
        <begin position="306"/>
        <end position="328"/>
    </location>
</feature>
<dbReference type="GO" id="GO:0022857">
    <property type="term" value="F:transmembrane transporter activity"/>
    <property type="evidence" value="ECO:0007669"/>
    <property type="project" value="InterPro"/>
</dbReference>
<organism evidence="6 7">
    <name type="scientific">Neptunomonas qingdaonensis</name>
    <dbReference type="NCBI Taxonomy" id="1045558"/>
    <lineage>
        <taxon>Bacteria</taxon>
        <taxon>Pseudomonadati</taxon>
        <taxon>Pseudomonadota</taxon>
        <taxon>Gammaproteobacteria</taxon>
        <taxon>Oceanospirillales</taxon>
        <taxon>Oceanospirillaceae</taxon>
        <taxon>Neptunomonas</taxon>
    </lineage>
</organism>
<keyword evidence="7" id="KW-1185">Reference proteome</keyword>
<feature type="transmembrane region" description="Helical" evidence="4">
    <location>
        <begin position="283"/>
        <end position="300"/>
    </location>
</feature>
<dbReference type="Proteomes" id="UP000198623">
    <property type="component" value="Unassembled WGS sequence"/>
</dbReference>
<accession>A0A1I2T4G5</accession>
<sequence>MIFQQQGETMLTQLTKSRVYFAGICSLIVTVGVARFSYSLLLPIMQESAGLTESGGGWLATTNFMGYMLGVLLAASMHNLNYKYNLHRLYLILSVVTSAAMVVTSDMVTWAVLRFIAGICASGGLIIASGLILKWLVSNNHRAELGIHFSGAGVSIIVTSLLVEGMLTISADWQQQWLALAVMAAVVAIPAWLWMPHPSAAGQAGVAAKDNPPGKAFTSIMLLAYFCAGYGYVVSSTFIVDIVEGAEGLQGQGGLAFLLVGLAATPAALLWDRIARSIGYLRALLAAYILQAIGIILPAINDTLPVVILSALLFGGTFIACVSLVLTMAGKFYPSNPAKFMGTMTLAYGAAQIIAPVPTGYLAEAFGNYDIGLYLSAAVVMIGVVLLLKLLSVEKSLLEKQSTLLLRKARCL</sequence>
<dbReference type="AlphaFoldDB" id="A0A1I2T4G5"/>
<dbReference type="PANTHER" id="PTHR23537:SF1">
    <property type="entry name" value="SUGAR TRANSPORTER"/>
    <property type="match status" value="1"/>
</dbReference>
<name>A0A1I2T4G5_9GAMM</name>
<feature type="transmembrane region" description="Helical" evidence="4">
    <location>
        <begin position="58"/>
        <end position="77"/>
    </location>
</feature>
<feature type="domain" description="Major facilitator superfamily (MFS) profile" evidence="5">
    <location>
        <begin position="18"/>
        <end position="395"/>
    </location>
</feature>
<keyword evidence="2 4" id="KW-1133">Transmembrane helix</keyword>
<feature type="transmembrane region" description="Helical" evidence="4">
    <location>
        <begin position="216"/>
        <end position="233"/>
    </location>
</feature>
<dbReference type="EMBL" id="FOOU01000009">
    <property type="protein sequence ID" value="SFG59668.1"/>
    <property type="molecule type" value="Genomic_DNA"/>
</dbReference>
<evidence type="ECO:0000259" key="5">
    <source>
        <dbReference type="PROSITE" id="PS50850"/>
    </source>
</evidence>
<evidence type="ECO:0000313" key="7">
    <source>
        <dbReference type="Proteomes" id="UP000198623"/>
    </source>
</evidence>
<feature type="transmembrane region" description="Helical" evidence="4">
    <location>
        <begin position="340"/>
        <end position="359"/>
    </location>
</feature>
<gene>
    <name evidence="6" type="ORF">SAMN05216175_10976</name>
</gene>
<feature type="transmembrane region" description="Helical" evidence="4">
    <location>
        <begin position="115"/>
        <end position="137"/>
    </location>
</feature>
<keyword evidence="1 4" id="KW-0812">Transmembrane</keyword>
<feature type="transmembrane region" description="Helical" evidence="4">
    <location>
        <begin position="371"/>
        <end position="391"/>
    </location>
</feature>
<feature type="transmembrane region" description="Helical" evidence="4">
    <location>
        <begin position="177"/>
        <end position="195"/>
    </location>
</feature>
<reference evidence="7" key="1">
    <citation type="submission" date="2016-10" db="EMBL/GenBank/DDBJ databases">
        <authorList>
            <person name="Varghese N."/>
            <person name="Submissions S."/>
        </authorList>
    </citation>
    <scope>NUCLEOTIDE SEQUENCE [LARGE SCALE GENOMIC DNA]</scope>
    <source>
        <strain evidence="7">CGMCC 1.10971</strain>
    </source>
</reference>
<dbReference type="STRING" id="1045558.SAMN05216175_10976"/>
<evidence type="ECO:0000256" key="3">
    <source>
        <dbReference type="ARBA" id="ARBA00023136"/>
    </source>
</evidence>
<dbReference type="Gene3D" id="1.20.1250.20">
    <property type="entry name" value="MFS general substrate transporter like domains"/>
    <property type="match status" value="2"/>
</dbReference>
<dbReference type="SUPFAM" id="SSF103473">
    <property type="entry name" value="MFS general substrate transporter"/>
    <property type="match status" value="1"/>
</dbReference>
<evidence type="ECO:0000256" key="2">
    <source>
        <dbReference type="ARBA" id="ARBA00022989"/>
    </source>
</evidence>
<feature type="transmembrane region" description="Helical" evidence="4">
    <location>
        <begin position="253"/>
        <end position="271"/>
    </location>
</feature>
<feature type="transmembrane region" description="Helical" evidence="4">
    <location>
        <begin position="20"/>
        <end position="38"/>
    </location>
</feature>
<evidence type="ECO:0000256" key="4">
    <source>
        <dbReference type="SAM" id="Phobius"/>
    </source>
</evidence>
<dbReference type="InterPro" id="IPR036259">
    <property type="entry name" value="MFS_trans_sf"/>
</dbReference>
<dbReference type="PROSITE" id="PS50850">
    <property type="entry name" value="MFS"/>
    <property type="match status" value="1"/>
</dbReference>
<protein>
    <submittedName>
        <fullName evidence="6">Predicted arabinose efflux permease, MFS family</fullName>
    </submittedName>
</protein>
<dbReference type="RefSeq" id="WP_198064213.1">
    <property type="nucleotide sequence ID" value="NZ_FOOU01000009.1"/>
</dbReference>
<dbReference type="InterPro" id="IPR010645">
    <property type="entry name" value="MFS_4"/>
</dbReference>
<evidence type="ECO:0000313" key="6">
    <source>
        <dbReference type="EMBL" id="SFG59668.1"/>
    </source>
</evidence>
<dbReference type="InterPro" id="IPR020846">
    <property type="entry name" value="MFS_dom"/>
</dbReference>
<dbReference type="PANTHER" id="PTHR23537">
    <property type="match status" value="1"/>
</dbReference>
<evidence type="ECO:0000256" key="1">
    <source>
        <dbReference type="ARBA" id="ARBA00022692"/>
    </source>
</evidence>
<dbReference type="GO" id="GO:0005886">
    <property type="term" value="C:plasma membrane"/>
    <property type="evidence" value="ECO:0007669"/>
    <property type="project" value="TreeGrafter"/>
</dbReference>
<dbReference type="Pfam" id="PF06779">
    <property type="entry name" value="MFS_4"/>
    <property type="match status" value="1"/>
</dbReference>
<keyword evidence="3 4" id="KW-0472">Membrane</keyword>